<dbReference type="Pfam" id="PF00106">
    <property type="entry name" value="adh_short"/>
    <property type="match status" value="1"/>
</dbReference>
<reference evidence="1 2" key="1">
    <citation type="journal article" date="2019" name="Int. J. Syst. Evol. Microbiol.">
        <title>The Global Catalogue of Microorganisms (GCM) 10K type strain sequencing project: providing services to taxonomists for standard genome sequencing and annotation.</title>
        <authorList>
            <consortium name="The Broad Institute Genomics Platform"/>
            <consortium name="The Broad Institute Genome Sequencing Center for Infectious Disease"/>
            <person name="Wu L."/>
            <person name="Ma J."/>
        </authorList>
    </citation>
    <scope>NUCLEOTIDE SEQUENCE [LARGE SCALE GENOMIC DNA]</scope>
    <source>
        <strain evidence="1 2">JCM 13378</strain>
    </source>
</reference>
<protein>
    <submittedName>
        <fullName evidence="1">SDR family NAD(P)-dependent oxidoreductase</fullName>
    </submittedName>
</protein>
<dbReference type="InterPro" id="IPR036291">
    <property type="entry name" value="NAD(P)-bd_dom_sf"/>
</dbReference>
<keyword evidence="2" id="KW-1185">Reference proteome</keyword>
<dbReference type="PANTHER" id="PTHR45458:SF1">
    <property type="entry name" value="SHORT CHAIN DEHYDROGENASE"/>
    <property type="match status" value="1"/>
</dbReference>
<organism evidence="1 2">
    <name type="scientific">Bowmanella denitrificans</name>
    <dbReference type="NCBI Taxonomy" id="366582"/>
    <lineage>
        <taxon>Bacteria</taxon>
        <taxon>Pseudomonadati</taxon>
        <taxon>Pseudomonadota</taxon>
        <taxon>Gammaproteobacteria</taxon>
        <taxon>Alteromonadales</taxon>
        <taxon>Alteromonadaceae</taxon>
        <taxon>Bowmanella</taxon>
    </lineage>
</organism>
<gene>
    <name evidence="1" type="ORF">GCM10009092_40610</name>
</gene>
<dbReference type="RefSeq" id="WP_343847272.1">
    <property type="nucleotide sequence ID" value="NZ_BAAAEI010000028.1"/>
</dbReference>
<comment type="caution">
    <text evidence="1">The sequence shown here is derived from an EMBL/GenBank/DDBJ whole genome shotgun (WGS) entry which is preliminary data.</text>
</comment>
<dbReference type="Gene3D" id="3.40.50.720">
    <property type="entry name" value="NAD(P)-binding Rossmann-like Domain"/>
    <property type="match status" value="1"/>
</dbReference>
<evidence type="ECO:0000313" key="2">
    <source>
        <dbReference type="Proteomes" id="UP001501757"/>
    </source>
</evidence>
<evidence type="ECO:0000313" key="1">
    <source>
        <dbReference type="EMBL" id="GAA0372218.1"/>
    </source>
</evidence>
<dbReference type="PANTHER" id="PTHR45458">
    <property type="entry name" value="SHORT-CHAIN DEHYDROGENASE/REDUCTASE SDR"/>
    <property type="match status" value="1"/>
</dbReference>
<dbReference type="SUPFAM" id="SSF51735">
    <property type="entry name" value="NAD(P)-binding Rossmann-fold domains"/>
    <property type="match status" value="1"/>
</dbReference>
<dbReference type="EMBL" id="BAAAEI010000028">
    <property type="protein sequence ID" value="GAA0372218.1"/>
    <property type="molecule type" value="Genomic_DNA"/>
</dbReference>
<proteinExistence type="predicted"/>
<dbReference type="Proteomes" id="UP001501757">
    <property type="component" value="Unassembled WGS sequence"/>
</dbReference>
<dbReference type="InterPro" id="IPR052184">
    <property type="entry name" value="SDR_enzymes"/>
</dbReference>
<accession>A0ABN0XT79</accession>
<name>A0ABN0XT79_9ALTE</name>
<sequence>MDTDAVLVIGASGGIGSALTELLVASGKRVFCISRRPCSASCESMLLSEQNDSTIASCCQTMLEQGWRFKWVICHIGVLYESTMMPEKRLEDLQAQHLQRYFEVNSILPALWLKHLVGLFEPHQDARLAFLSARVGSIEDNRLGGWYGYRASKAALNMLVKTAQVEYARRVPGVQLMCYHPGTVDTPLSRPFKGGTPRDQRLSAYQAAQYLLSELQKPRQQREAIFIDWQGQPIHW</sequence>
<dbReference type="InterPro" id="IPR002347">
    <property type="entry name" value="SDR_fam"/>
</dbReference>
<dbReference type="PRINTS" id="PR00081">
    <property type="entry name" value="GDHRDH"/>
</dbReference>